<name>A0A8H7BQR6_9FUNG</name>
<evidence type="ECO:0000313" key="3">
    <source>
        <dbReference type="Proteomes" id="UP000605846"/>
    </source>
</evidence>
<dbReference type="Proteomes" id="UP000605846">
    <property type="component" value="Unassembled WGS sequence"/>
</dbReference>
<feature type="region of interest" description="Disordered" evidence="1">
    <location>
        <begin position="111"/>
        <end position="137"/>
    </location>
</feature>
<accession>A0A8H7BQR6</accession>
<dbReference type="OrthoDB" id="2222370at2759"/>
<protein>
    <submittedName>
        <fullName evidence="2">Uncharacterized protein</fullName>
    </submittedName>
</protein>
<dbReference type="AlphaFoldDB" id="A0A8H7BQR6"/>
<gene>
    <name evidence="2" type="ORF">EC973_006452</name>
</gene>
<proteinExistence type="predicted"/>
<comment type="caution">
    <text evidence="2">The sequence shown here is derived from an EMBL/GenBank/DDBJ whole genome shotgun (WGS) entry which is preliminary data.</text>
</comment>
<sequence length="217" mass="24410">MESSLIEPTAINICMDHAAIQSSYSFSPPTWPFDGFCNRRSGAGRGQLCVSDDESNNRPVAPPPSPQEPSMLEAMFSQKLTAKLQVLYSPAEHAQTLDHRLRRTIQQRNKIAKDTCRQQQRHRRRRLRRPSRIPLSSSRIKAQSALRKAADDLADAVSMVQISSSSSSADNNTSWRTSAMRQKLQGISDAAEKMDQLKRARHENVDSIVHELRDMGL</sequence>
<evidence type="ECO:0000256" key="1">
    <source>
        <dbReference type="SAM" id="MobiDB-lite"/>
    </source>
</evidence>
<evidence type="ECO:0000313" key="2">
    <source>
        <dbReference type="EMBL" id="KAF7728278.1"/>
    </source>
</evidence>
<keyword evidence="3" id="KW-1185">Reference proteome</keyword>
<feature type="region of interest" description="Disordered" evidence="1">
    <location>
        <begin position="47"/>
        <end position="69"/>
    </location>
</feature>
<reference evidence="2" key="1">
    <citation type="submission" date="2020-01" db="EMBL/GenBank/DDBJ databases">
        <title>Genome Sequencing of Three Apophysomyces-Like Fungal Strains Confirms a Novel Fungal Genus in the Mucoromycota with divergent Burkholderia-like Endosymbiotic Bacteria.</title>
        <authorList>
            <person name="Stajich J.E."/>
            <person name="Macias A.M."/>
            <person name="Carter-House D."/>
            <person name="Lovett B."/>
            <person name="Kasson L.R."/>
            <person name="Berry K."/>
            <person name="Grigoriev I."/>
            <person name="Chang Y."/>
            <person name="Spatafora J."/>
            <person name="Kasson M.T."/>
        </authorList>
    </citation>
    <scope>NUCLEOTIDE SEQUENCE</scope>
    <source>
        <strain evidence="2">NRRL A-21654</strain>
    </source>
</reference>
<feature type="compositionally biased region" description="Basic residues" evidence="1">
    <location>
        <begin position="119"/>
        <end position="131"/>
    </location>
</feature>
<dbReference type="EMBL" id="JABAYA010000040">
    <property type="protein sequence ID" value="KAF7728278.1"/>
    <property type="molecule type" value="Genomic_DNA"/>
</dbReference>
<organism evidence="2 3">
    <name type="scientific">Apophysomyces ossiformis</name>
    <dbReference type="NCBI Taxonomy" id="679940"/>
    <lineage>
        <taxon>Eukaryota</taxon>
        <taxon>Fungi</taxon>
        <taxon>Fungi incertae sedis</taxon>
        <taxon>Mucoromycota</taxon>
        <taxon>Mucoromycotina</taxon>
        <taxon>Mucoromycetes</taxon>
        <taxon>Mucorales</taxon>
        <taxon>Mucorineae</taxon>
        <taxon>Mucoraceae</taxon>
        <taxon>Apophysomyces</taxon>
    </lineage>
</organism>